<feature type="transmembrane region" description="Helical" evidence="1">
    <location>
        <begin position="371"/>
        <end position="391"/>
    </location>
</feature>
<feature type="transmembrane region" description="Helical" evidence="1">
    <location>
        <begin position="215"/>
        <end position="234"/>
    </location>
</feature>
<keyword evidence="1" id="KW-0472">Membrane</keyword>
<feature type="transmembrane region" description="Helical" evidence="1">
    <location>
        <begin position="303"/>
        <end position="326"/>
    </location>
</feature>
<name>A0AA97AQD8_LEPBY</name>
<dbReference type="EMBL" id="CP130144">
    <property type="protein sequence ID" value="WNZ46507.1"/>
    <property type="molecule type" value="Genomic_DNA"/>
</dbReference>
<feature type="transmembrane region" description="Helical" evidence="1">
    <location>
        <begin position="154"/>
        <end position="171"/>
    </location>
</feature>
<feature type="domain" description="Membrane protein 6-pyruvoyl-tetrahydropterin synthase-related" evidence="2">
    <location>
        <begin position="73"/>
        <end position="375"/>
    </location>
</feature>
<reference evidence="3" key="1">
    <citation type="journal article" date="2023" name="Plants (Basel)">
        <title>Genomic Analysis of Leptolyngbya boryana CZ1 Reveals Efficient Carbon Fixation Modules.</title>
        <authorList>
            <person name="Bai X."/>
            <person name="Wang H."/>
            <person name="Cheng W."/>
            <person name="Wang J."/>
            <person name="Ma M."/>
            <person name="Hu H."/>
            <person name="Song Z."/>
            <person name="Ma H."/>
            <person name="Fan Y."/>
            <person name="Du C."/>
            <person name="Xu J."/>
        </authorList>
    </citation>
    <scope>NUCLEOTIDE SEQUENCE</scope>
    <source>
        <strain evidence="3">CZ1</strain>
    </source>
</reference>
<evidence type="ECO:0000256" key="1">
    <source>
        <dbReference type="SAM" id="Phobius"/>
    </source>
</evidence>
<evidence type="ECO:0000259" key="2">
    <source>
        <dbReference type="Pfam" id="PF10131"/>
    </source>
</evidence>
<keyword evidence="1" id="KW-1133">Transmembrane helix</keyword>
<sequence>MPRFTHLSNSVILSAIAVLILLPAIWHGVFDAMDLQFHLRWTEQFSEQFWNGDRYPRWLQNMNAGLGSPAFFFYAPAPFYFTSLFSNFFSAEARQWGQLSSSIVLAMIASGFTVYLWLQQITNRRTALIGSLLYMALPYHLGVNLYWRFAFAEYWALVWLPLILYFTHKLIHQSKSAIAGLSVSYALLIMTHLPTLVMFAPVSIAYVLINQVKAFWKVAISLTLAIALSAIYLLPALMTQDAISMNAIREGGYLYSNNFLFSRKFLPYHNPYFWMYLEGIAVGMIAIATCAFTVTAKQRESRFWFGVSIVSFLMTTPISKPIWAILPALQRIQFPWRFNAVLLVSVTALIAIALAKAKIFQSLRPLHLRKVSMTIGVLLTTGLLLTNIGAMKLRLKPIDDPQVIRAIQIHKETALEYRPKWVAPEFFTNEAIANLAKLPQNESTIRQWKPRELVFQSKTQTESWITLRQFYYPGWFAYTDSKKLDVQPAERTGLLQVKVPAGLHQVQVKLGQSSSELAGRLISAIALLIWGALICTLAKSRAIAFSLLGMLGLCAVFLYFSIW</sequence>
<gene>
    <name evidence="3" type="ORF">Q2T42_01485</name>
</gene>
<evidence type="ECO:0000313" key="3">
    <source>
        <dbReference type="EMBL" id="WNZ46507.1"/>
    </source>
</evidence>
<feature type="transmembrane region" description="Helical" evidence="1">
    <location>
        <begin position="12"/>
        <end position="30"/>
    </location>
</feature>
<dbReference type="RefSeq" id="WP_316427637.1">
    <property type="nucleotide sequence ID" value="NZ_CP130144.1"/>
</dbReference>
<feature type="transmembrane region" description="Helical" evidence="1">
    <location>
        <begin position="183"/>
        <end position="208"/>
    </location>
</feature>
<dbReference type="AlphaFoldDB" id="A0AA97AQD8"/>
<accession>A0AA97AQD8</accession>
<feature type="transmembrane region" description="Helical" evidence="1">
    <location>
        <begin position="103"/>
        <end position="121"/>
    </location>
</feature>
<dbReference type="Pfam" id="PF10131">
    <property type="entry name" value="PTPS_related"/>
    <property type="match status" value="1"/>
</dbReference>
<organism evidence="3">
    <name type="scientific">Leptolyngbya boryana CZ1</name>
    <dbReference type="NCBI Taxonomy" id="3060204"/>
    <lineage>
        <taxon>Bacteria</taxon>
        <taxon>Bacillati</taxon>
        <taxon>Cyanobacteriota</taxon>
        <taxon>Cyanophyceae</taxon>
        <taxon>Leptolyngbyales</taxon>
        <taxon>Leptolyngbyaceae</taxon>
        <taxon>Leptolyngbya group</taxon>
        <taxon>Leptolyngbya</taxon>
    </lineage>
</organism>
<reference evidence="3" key="2">
    <citation type="submission" date="2023-07" db="EMBL/GenBank/DDBJ databases">
        <authorList>
            <person name="Bai X.-H."/>
            <person name="Wang H.-H."/>
            <person name="Wang J."/>
            <person name="Ma M.-Y."/>
            <person name="Hu H.-H."/>
            <person name="Song Z.-L."/>
            <person name="Ma H.-G."/>
            <person name="Fan Y."/>
            <person name="Du C.-Y."/>
            <person name="Xu J.-C."/>
        </authorList>
    </citation>
    <scope>NUCLEOTIDE SEQUENCE</scope>
    <source>
        <strain evidence="3">CZ1</strain>
    </source>
</reference>
<feature type="transmembrane region" description="Helical" evidence="1">
    <location>
        <begin position="273"/>
        <end position="296"/>
    </location>
</feature>
<feature type="transmembrane region" description="Helical" evidence="1">
    <location>
        <begin position="127"/>
        <end position="147"/>
    </location>
</feature>
<feature type="transmembrane region" description="Helical" evidence="1">
    <location>
        <begin position="338"/>
        <end position="359"/>
    </location>
</feature>
<feature type="transmembrane region" description="Helical" evidence="1">
    <location>
        <begin position="71"/>
        <end position="91"/>
    </location>
</feature>
<feature type="transmembrane region" description="Helical" evidence="1">
    <location>
        <begin position="517"/>
        <end position="535"/>
    </location>
</feature>
<proteinExistence type="predicted"/>
<keyword evidence="1" id="KW-0812">Transmembrane</keyword>
<feature type="transmembrane region" description="Helical" evidence="1">
    <location>
        <begin position="542"/>
        <end position="562"/>
    </location>
</feature>
<dbReference type="InterPro" id="IPR018776">
    <property type="entry name" value="Membrane_prot_PTPS-rel_domain"/>
</dbReference>
<protein>
    <submittedName>
        <fullName evidence="3">6-pyruvoyl-tetrahydropterin synthase-related protein</fullName>
    </submittedName>
</protein>